<sequence length="255" mass="28427">MTLGRSGLYVPEYGGSQGTGNFDTGILTMSISSEASATSLNRAYSSGVWTQQKSRIAVLSAWRERRVFGSILQRSTVEACKDCCYCLSSEPILVREMVWGWPPYIIVFVLNPLSSLEAHVHTPKTYPADPSSFSFIDSRKLQLFAQGSPLQKAHLGDRIKVRKVEKKRVDSLAQPQAEVSFFFVSISSHPGVFGSFGSPAVRYRWRNGKKGSPSMTMIAFLGHQFQSTILERLRRGKANNRLNVLGNAMFITMFE</sequence>
<name>A0A2H3EZB3_ARMGA</name>
<accession>A0A2H3EZB3</accession>
<dbReference type="Proteomes" id="UP000217790">
    <property type="component" value="Unassembled WGS sequence"/>
</dbReference>
<gene>
    <name evidence="1" type="ORF">ARMGADRAFT_1022983</name>
</gene>
<dbReference type="InParanoid" id="A0A2H3EZB3"/>
<dbReference type="EMBL" id="KZ293644">
    <property type="protein sequence ID" value="PBL04614.1"/>
    <property type="molecule type" value="Genomic_DNA"/>
</dbReference>
<dbReference type="AlphaFoldDB" id="A0A2H3EZB3"/>
<evidence type="ECO:0000313" key="1">
    <source>
        <dbReference type="EMBL" id="PBL04614.1"/>
    </source>
</evidence>
<evidence type="ECO:0000313" key="2">
    <source>
        <dbReference type="Proteomes" id="UP000217790"/>
    </source>
</evidence>
<organism evidence="1 2">
    <name type="scientific">Armillaria gallica</name>
    <name type="common">Bulbous honey fungus</name>
    <name type="synonym">Armillaria bulbosa</name>
    <dbReference type="NCBI Taxonomy" id="47427"/>
    <lineage>
        <taxon>Eukaryota</taxon>
        <taxon>Fungi</taxon>
        <taxon>Dikarya</taxon>
        <taxon>Basidiomycota</taxon>
        <taxon>Agaricomycotina</taxon>
        <taxon>Agaricomycetes</taxon>
        <taxon>Agaricomycetidae</taxon>
        <taxon>Agaricales</taxon>
        <taxon>Marasmiineae</taxon>
        <taxon>Physalacriaceae</taxon>
        <taxon>Armillaria</taxon>
    </lineage>
</organism>
<protein>
    <submittedName>
        <fullName evidence="1">Uncharacterized protein</fullName>
    </submittedName>
</protein>
<proteinExistence type="predicted"/>
<reference evidence="2" key="1">
    <citation type="journal article" date="2017" name="Nat. Ecol. Evol.">
        <title>Genome expansion and lineage-specific genetic innovations in the forest pathogenic fungi Armillaria.</title>
        <authorList>
            <person name="Sipos G."/>
            <person name="Prasanna A.N."/>
            <person name="Walter M.C."/>
            <person name="O'Connor E."/>
            <person name="Balint B."/>
            <person name="Krizsan K."/>
            <person name="Kiss B."/>
            <person name="Hess J."/>
            <person name="Varga T."/>
            <person name="Slot J."/>
            <person name="Riley R."/>
            <person name="Boka B."/>
            <person name="Rigling D."/>
            <person name="Barry K."/>
            <person name="Lee J."/>
            <person name="Mihaltcheva S."/>
            <person name="LaButti K."/>
            <person name="Lipzen A."/>
            <person name="Waldron R."/>
            <person name="Moloney N.M."/>
            <person name="Sperisen C."/>
            <person name="Kredics L."/>
            <person name="Vagvoelgyi C."/>
            <person name="Patrignani A."/>
            <person name="Fitzpatrick D."/>
            <person name="Nagy I."/>
            <person name="Doyle S."/>
            <person name="Anderson J.B."/>
            <person name="Grigoriev I.V."/>
            <person name="Gueldener U."/>
            <person name="Muensterkoetter M."/>
            <person name="Nagy L.G."/>
        </authorList>
    </citation>
    <scope>NUCLEOTIDE SEQUENCE [LARGE SCALE GENOMIC DNA]</scope>
    <source>
        <strain evidence="2">Ar21-2</strain>
    </source>
</reference>
<keyword evidence="2" id="KW-1185">Reference proteome</keyword>